<name>A0AA86R394_9EUKA</name>
<evidence type="ECO:0000313" key="1">
    <source>
        <dbReference type="EMBL" id="CAI9970921.1"/>
    </source>
</evidence>
<sequence length="145" mass="16261">MNSEVQIITPAIFLTNAQSLLQISSSGHHSLTFVATEILMLSPVKYNLFWAELSFKTNVKVEILKDYFVKVVAPKILYKNYSPSSSMSTNSFTAAVDQMTGCKQNQKEVLQFLIFTNGRKKVVQKLQNMVGEGVNACAMLQKFIE</sequence>
<accession>A0AA86R394</accession>
<protein>
    <submittedName>
        <fullName evidence="2">Hypothetical_protein</fullName>
    </submittedName>
</protein>
<reference evidence="1" key="1">
    <citation type="submission" date="2023-06" db="EMBL/GenBank/DDBJ databases">
        <authorList>
            <person name="Kurt Z."/>
        </authorList>
    </citation>
    <scope>NUCLEOTIDE SEQUENCE</scope>
</reference>
<proteinExistence type="predicted"/>
<dbReference type="EMBL" id="CAXDID020000127">
    <property type="protein sequence ID" value="CAL6034092.1"/>
    <property type="molecule type" value="Genomic_DNA"/>
</dbReference>
<reference evidence="2 3" key="2">
    <citation type="submission" date="2024-07" db="EMBL/GenBank/DDBJ databases">
        <authorList>
            <person name="Akdeniz Z."/>
        </authorList>
    </citation>
    <scope>NUCLEOTIDE SEQUENCE [LARGE SCALE GENOMIC DNA]</scope>
</reference>
<evidence type="ECO:0000313" key="2">
    <source>
        <dbReference type="EMBL" id="CAL6034092.1"/>
    </source>
</evidence>
<dbReference type="Proteomes" id="UP001642409">
    <property type="component" value="Unassembled WGS sequence"/>
</dbReference>
<keyword evidence="3" id="KW-1185">Reference proteome</keyword>
<comment type="caution">
    <text evidence="1">The sequence shown here is derived from an EMBL/GenBank/DDBJ whole genome shotgun (WGS) entry which is preliminary data.</text>
</comment>
<evidence type="ECO:0000313" key="3">
    <source>
        <dbReference type="Proteomes" id="UP001642409"/>
    </source>
</evidence>
<dbReference type="AlphaFoldDB" id="A0AA86R394"/>
<organism evidence="1">
    <name type="scientific">Hexamita inflata</name>
    <dbReference type="NCBI Taxonomy" id="28002"/>
    <lineage>
        <taxon>Eukaryota</taxon>
        <taxon>Metamonada</taxon>
        <taxon>Diplomonadida</taxon>
        <taxon>Hexamitidae</taxon>
        <taxon>Hexamitinae</taxon>
        <taxon>Hexamita</taxon>
    </lineage>
</organism>
<dbReference type="EMBL" id="CATOUU010001084">
    <property type="protein sequence ID" value="CAI9970921.1"/>
    <property type="molecule type" value="Genomic_DNA"/>
</dbReference>
<gene>
    <name evidence="2" type="ORF">HINF_LOCUS35285</name>
    <name evidence="1" type="ORF">HINF_LOCUS58566</name>
</gene>